<dbReference type="GO" id="GO:0022412">
    <property type="term" value="P:cellular process involved in reproduction in multicellular organism"/>
    <property type="evidence" value="ECO:0007669"/>
    <property type="project" value="UniProtKB-ARBA"/>
</dbReference>
<evidence type="ECO:0000256" key="3">
    <source>
        <dbReference type="ARBA" id="ARBA00022475"/>
    </source>
</evidence>
<keyword evidence="8" id="KW-0449">Lipoprotein</keyword>
<keyword evidence="4" id="KW-0488">Methylation</keyword>
<keyword evidence="6" id="KW-0342">GTP-binding</keyword>
<accession>A0A146LNX6</accession>
<dbReference type="SMART" id="SM00173">
    <property type="entry name" value="RAS"/>
    <property type="match status" value="1"/>
</dbReference>
<dbReference type="InterPro" id="IPR027417">
    <property type="entry name" value="P-loop_NTPase"/>
</dbReference>
<keyword evidence="5" id="KW-0547">Nucleotide-binding</keyword>
<gene>
    <name evidence="10" type="primary">Rho1_2</name>
    <name evidence="10" type="ORF">g.9760</name>
</gene>
<dbReference type="GO" id="GO:0035099">
    <property type="term" value="P:hemocyte migration"/>
    <property type="evidence" value="ECO:0007669"/>
    <property type="project" value="UniProtKB-ARBA"/>
</dbReference>
<organism evidence="10">
    <name type="scientific">Lygus hesperus</name>
    <name type="common">Western plant bug</name>
    <dbReference type="NCBI Taxonomy" id="30085"/>
    <lineage>
        <taxon>Eukaryota</taxon>
        <taxon>Metazoa</taxon>
        <taxon>Ecdysozoa</taxon>
        <taxon>Arthropoda</taxon>
        <taxon>Hexapoda</taxon>
        <taxon>Insecta</taxon>
        <taxon>Pterygota</taxon>
        <taxon>Neoptera</taxon>
        <taxon>Paraneoptera</taxon>
        <taxon>Hemiptera</taxon>
        <taxon>Heteroptera</taxon>
        <taxon>Panheteroptera</taxon>
        <taxon>Cimicomorpha</taxon>
        <taxon>Miridae</taxon>
        <taxon>Mirini</taxon>
        <taxon>Lygus</taxon>
    </lineage>
</organism>
<dbReference type="FunFam" id="3.40.50.300:FF:000983">
    <property type="entry name" value="Rho family GTPase"/>
    <property type="match status" value="1"/>
</dbReference>
<dbReference type="SMART" id="SM00175">
    <property type="entry name" value="RAB"/>
    <property type="match status" value="1"/>
</dbReference>
<dbReference type="GO" id="GO:0005886">
    <property type="term" value="C:plasma membrane"/>
    <property type="evidence" value="ECO:0007669"/>
    <property type="project" value="UniProtKB-SubCell"/>
</dbReference>
<evidence type="ECO:0000256" key="1">
    <source>
        <dbReference type="ARBA" id="ARBA00004342"/>
    </source>
</evidence>
<dbReference type="AlphaFoldDB" id="A0A146LNX6"/>
<evidence type="ECO:0000256" key="4">
    <source>
        <dbReference type="ARBA" id="ARBA00022481"/>
    </source>
</evidence>
<evidence type="ECO:0000256" key="8">
    <source>
        <dbReference type="ARBA" id="ARBA00023288"/>
    </source>
</evidence>
<protein>
    <submittedName>
        <fullName evidence="10">Ras-like GTP-binding protein Rho1</fullName>
    </submittedName>
</protein>
<sequence length="189" mass="21195">MNTKRKKLVIVGDGNCGKTSLLLVFSSDTWEETWEPTVIENYVANIVVGTTEVQLCMWDTAGQEDFNHLRTLCYPGADVILMCFAIDNQVSLHNVWCAWMPEIEKFCPEVPVILVGTKKDLRDDPGALNLVKTKAAKFMAAEVNAYDYLECSAKTKVGVREVFITAAKAALFAREERKKRKKNKGCVLL</sequence>
<dbReference type="NCBIfam" id="TIGR00231">
    <property type="entry name" value="small_GTP"/>
    <property type="match status" value="1"/>
</dbReference>
<keyword evidence="7" id="KW-0472">Membrane</keyword>
<dbReference type="InterPro" id="IPR005225">
    <property type="entry name" value="Small_GTP-bd"/>
</dbReference>
<dbReference type="GO" id="GO:0005525">
    <property type="term" value="F:GTP binding"/>
    <property type="evidence" value="ECO:0007669"/>
    <property type="project" value="UniProtKB-KW"/>
</dbReference>
<evidence type="ECO:0000313" key="10">
    <source>
        <dbReference type="EMBL" id="JAQ08466.1"/>
    </source>
</evidence>
<dbReference type="Pfam" id="PF00071">
    <property type="entry name" value="Ras"/>
    <property type="match status" value="1"/>
</dbReference>
<dbReference type="PROSITE" id="PS51421">
    <property type="entry name" value="RAS"/>
    <property type="match status" value="1"/>
</dbReference>
<proteinExistence type="inferred from homology"/>
<dbReference type="InterPro" id="IPR001806">
    <property type="entry name" value="Small_GTPase"/>
</dbReference>
<dbReference type="GO" id="GO:0035006">
    <property type="term" value="P:melanization defense response"/>
    <property type="evidence" value="ECO:0007669"/>
    <property type="project" value="UniProtKB-ARBA"/>
</dbReference>
<dbReference type="PANTHER" id="PTHR24072">
    <property type="entry name" value="RHO FAMILY GTPASE"/>
    <property type="match status" value="1"/>
</dbReference>
<evidence type="ECO:0000256" key="9">
    <source>
        <dbReference type="ARBA" id="ARBA00023289"/>
    </source>
</evidence>
<comment type="subcellular location">
    <subcellularLocation>
        <location evidence="1">Cell membrane</location>
        <topology evidence="1">Lipid-anchor</topology>
        <orientation evidence="1">Cytoplasmic side</orientation>
    </subcellularLocation>
</comment>
<dbReference type="PROSITE" id="PS51419">
    <property type="entry name" value="RAB"/>
    <property type="match status" value="1"/>
</dbReference>
<dbReference type="SUPFAM" id="SSF52540">
    <property type="entry name" value="P-loop containing nucleoside triphosphate hydrolases"/>
    <property type="match status" value="1"/>
</dbReference>
<evidence type="ECO:0000256" key="6">
    <source>
        <dbReference type="ARBA" id="ARBA00023134"/>
    </source>
</evidence>
<dbReference type="Gene3D" id="3.40.50.300">
    <property type="entry name" value="P-loop containing nucleotide triphosphate hydrolases"/>
    <property type="match status" value="1"/>
</dbReference>
<comment type="similarity">
    <text evidence="2">Belongs to the small GTPase superfamily. Rho family.</text>
</comment>
<dbReference type="EMBL" id="GDHC01010163">
    <property type="protein sequence ID" value="JAQ08466.1"/>
    <property type="molecule type" value="Transcribed_RNA"/>
</dbReference>
<dbReference type="SMART" id="SM00174">
    <property type="entry name" value="RHO"/>
    <property type="match status" value="1"/>
</dbReference>
<dbReference type="InterPro" id="IPR003578">
    <property type="entry name" value="Small_GTPase_Rho"/>
</dbReference>
<reference evidence="10" key="1">
    <citation type="journal article" date="2016" name="Gigascience">
        <title>De novo construction of an expanded transcriptome assembly for the western tarnished plant bug, Lygus hesperus.</title>
        <authorList>
            <person name="Tassone E.E."/>
            <person name="Geib S.M."/>
            <person name="Hall B."/>
            <person name="Fabrick J.A."/>
            <person name="Brent C.S."/>
            <person name="Hull J.J."/>
        </authorList>
    </citation>
    <scope>NUCLEOTIDE SEQUENCE</scope>
</reference>
<keyword evidence="3" id="KW-1003">Cell membrane</keyword>
<dbReference type="GO" id="GO:0003924">
    <property type="term" value="F:GTPase activity"/>
    <property type="evidence" value="ECO:0007669"/>
    <property type="project" value="InterPro"/>
</dbReference>
<dbReference type="GO" id="GO:0003006">
    <property type="term" value="P:developmental process involved in reproduction"/>
    <property type="evidence" value="ECO:0007669"/>
    <property type="project" value="UniProtKB-ARBA"/>
</dbReference>
<dbReference type="PROSITE" id="PS51420">
    <property type="entry name" value="RHO"/>
    <property type="match status" value="1"/>
</dbReference>
<keyword evidence="9" id="KW-0636">Prenylation</keyword>
<evidence type="ECO:0000256" key="5">
    <source>
        <dbReference type="ARBA" id="ARBA00022741"/>
    </source>
</evidence>
<evidence type="ECO:0000256" key="7">
    <source>
        <dbReference type="ARBA" id="ARBA00023136"/>
    </source>
</evidence>
<name>A0A146LNX6_LYGHE</name>
<evidence type="ECO:0000256" key="2">
    <source>
        <dbReference type="ARBA" id="ARBA00010142"/>
    </source>
</evidence>
<dbReference type="GO" id="GO:0007264">
    <property type="term" value="P:small GTPase-mediated signal transduction"/>
    <property type="evidence" value="ECO:0007669"/>
    <property type="project" value="InterPro"/>
</dbReference>
<dbReference type="GO" id="GO:0001667">
    <property type="term" value="P:ameboidal-type cell migration"/>
    <property type="evidence" value="ECO:0007669"/>
    <property type="project" value="UniProtKB-ARBA"/>
</dbReference>
<dbReference type="PRINTS" id="PR00449">
    <property type="entry name" value="RASTRNSFRMNG"/>
</dbReference>